<accession>A0A174VRR7</accession>
<sequence length="222" mass="25618">MGLALFVYNASAQWKVGVQTGYTHNSLSTESGYAYDRHYDALGGFTVGVPVQYEFANWFALQADLSYTQKNYALYRSGTYADVRSETRNGFMQLPVYTHFSFGGEKLRGFINAGAYMGYWITSRTEGAQYEYFYWMIDPNAQASFHFDEKVPFDNRRDNRFDGGLMTGLGIQYQLTPYIQLVVEGRYYRGLSDLQKDYMLKQIHRYNDTFSLQIGCMFTLGN</sequence>
<proteinExistence type="predicted"/>
<gene>
    <name evidence="2" type="ORF">ERS852560_02294</name>
</gene>
<dbReference type="SUPFAM" id="SSF56925">
    <property type="entry name" value="OMPA-like"/>
    <property type="match status" value="1"/>
</dbReference>
<name>A0A174VRR7_PARDI</name>
<reference evidence="2 3" key="1">
    <citation type="submission" date="2015-09" db="EMBL/GenBank/DDBJ databases">
        <authorList>
            <consortium name="Pathogen Informatics"/>
        </authorList>
    </citation>
    <scope>NUCLEOTIDE SEQUENCE [LARGE SCALE GENOMIC DNA]</scope>
    <source>
        <strain evidence="2 3">2789STDY5834948</strain>
    </source>
</reference>
<feature type="domain" description="Outer membrane protein beta-barrel" evidence="1">
    <location>
        <begin position="13"/>
        <end position="194"/>
    </location>
</feature>
<protein>
    <recommendedName>
        <fullName evidence="1">Outer membrane protein beta-barrel domain-containing protein</fullName>
    </recommendedName>
</protein>
<dbReference type="Gene3D" id="2.40.160.20">
    <property type="match status" value="1"/>
</dbReference>
<evidence type="ECO:0000313" key="2">
    <source>
        <dbReference type="EMBL" id="CUQ34565.1"/>
    </source>
</evidence>
<dbReference type="InterPro" id="IPR011250">
    <property type="entry name" value="OMP/PagP_B-barrel"/>
</dbReference>
<dbReference type="EMBL" id="CZBM01000009">
    <property type="protein sequence ID" value="CUQ34565.1"/>
    <property type="molecule type" value="Genomic_DNA"/>
</dbReference>
<dbReference type="Proteomes" id="UP000095332">
    <property type="component" value="Unassembled WGS sequence"/>
</dbReference>
<dbReference type="Pfam" id="PF13568">
    <property type="entry name" value="OMP_b-brl_2"/>
    <property type="match status" value="1"/>
</dbReference>
<evidence type="ECO:0000313" key="3">
    <source>
        <dbReference type="Proteomes" id="UP000095332"/>
    </source>
</evidence>
<organism evidence="2 3">
    <name type="scientific">Parabacteroides distasonis</name>
    <dbReference type="NCBI Taxonomy" id="823"/>
    <lineage>
        <taxon>Bacteria</taxon>
        <taxon>Pseudomonadati</taxon>
        <taxon>Bacteroidota</taxon>
        <taxon>Bacteroidia</taxon>
        <taxon>Bacteroidales</taxon>
        <taxon>Tannerellaceae</taxon>
        <taxon>Parabacteroides</taxon>
    </lineage>
</organism>
<dbReference type="InterPro" id="IPR025665">
    <property type="entry name" value="Beta-barrel_OMP_2"/>
</dbReference>
<dbReference type="AlphaFoldDB" id="A0A174VRR7"/>
<evidence type="ECO:0000259" key="1">
    <source>
        <dbReference type="Pfam" id="PF13568"/>
    </source>
</evidence>